<feature type="transmembrane region" description="Helical" evidence="8">
    <location>
        <begin position="281"/>
        <end position="304"/>
    </location>
</feature>
<evidence type="ECO:0000256" key="3">
    <source>
        <dbReference type="ARBA" id="ARBA00010425"/>
    </source>
</evidence>
<evidence type="ECO:0000259" key="9">
    <source>
        <dbReference type="Pfam" id="PF03151"/>
    </source>
</evidence>
<feature type="transmembrane region" description="Helical" evidence="8">
    <location>
        <begin position="93"/>
        <end position="115"/>
    </location>
</feature>
<evidence type="ECO:0000256" key="6">
    <source>
        <dbReference type="ARBA" id="ARBA00022989"/>
    </source>
</evidence>
<comment type="subcellular location">
    <subcellularLocation>
        <location evidence="2">Endoplasmic reticulum membrane</location>
        <topology evidence="2">Multi-pass membrane protein</topology>
    </subcellularLocation>
</comment>
<comment type="similarity">
    <text evidence="3">Belongs to the TPT transporter family. SLC35D subfamily.</text>
</comment>
<comment type="function">
    <text evidence="1">Involved in the import of GDP-mannose from the cytoplasm into the Golgi lumen.</text>
</comment>
<accession>A0A2T3AFZ4</accession>
<dbReference type="PANTHER" id="PTHR11132">
    <property type="entry name" value="SOLUTE CARRIER FAMILY 35"/>
    <property type="match status" value="1"/>
</dbReference>
<sequence length="344" mass="37752">MTLSVSEKPQRRFSSRGGLGTAHPALYIACWIFFSNLTILFNKWLLDVAGFRKSISLTCWHMVFAVVATQVLARTTRLLNGRKAVHMTSRKYLRAVVPIGIVYSGSLVCSNLPYLYLSVPFIQMLKAAGPVVVLFFSWLWGLAKPTRTALLKILVIVAGVMIASAGEIRISWVGLGYQLAGLVFEALRLVMIQVLLSPPPAPALPEGGEIASKMDPLVSLYYYAPVCAAMNAVTVYLTEMPVFDMADLWRVGPGVLVLNALVAFGLNVASVFLIGKTSSLVMTLCGIFKSILLVVTGVLIWGTYISPLQLLGYFMALVGLFMYSVPSNRILGFVYELRRGRWSL</sequence>
<feature type="transmembrane region" description="Helical" evidence="8">
    <location>
        <begin position="256"/>
        <end position="274"/>
    </location>
</feature>
<protein>
    <submittedName>
        <fullName evidence="10">Triose-phosphate transporter family-domain-containing protein</fullName>
    </submittedName>
</protein>
<feature type="transmembrane region" description="Helical" evidence="8">
    <location>
        <begin position="121"/>
        <end position="142"/>
    </location>
</feature>
<name>A0A2T3AFZ4_9PEZI</name>
<evidence type="ECO:0000313" key="11">
    <source>
        <dbReference type="Proteomes" id="UP000241462"/>
    </source>
</evidence>
<keyword evidence="6 8" id="KW-1133">Transmembrane helix</keyword>
<dbReference type="Pfam" id="PF03151">
    <property type="entry name" value="TPT"/>
    <property type="match status" value="1"/>
</dbReference>
<evidence type="ECO:0000256" key="7">
    <source>
        <dbReference type="ARBA" id="ARBA00023136"/>
    </source>
</evidence>
<dbReference type="Proteomes" id="UP000241462">
    <property type="component" value="Unassembled WGS sequence"/>
</dbReference>
<keyword evidence="5 8" id="KW-0812">Transmembrane</keyword>
<keyword evidence="7 8" id="KW-0472">Membrane</keyword>
<evidence type="ECO:0000256" key="8">
    <source>
        <dbReference type="SAM" id="Phobius"/>
    </source>
</evidence>
<evidence type="ECO:0000256" key="4">
    <source>
        <dbReference type="ARBA" id="ARBA00011182"/>
    </source>
</evidence>
<dbReference type="InterPro" id="IPR004853">
    <property type="entry name" value="Sugar_P_trans_dom"/>
</dbReference>
<evidence type="ECO:0000256" key="1">
    <source>
        <dbReference type="ARBA" id="ARBA00003420"/>
    </source>
</evidence>
<evidence type="ECO:0000313" key="10">
    <source>
        <dbReference type="EMBL" id="PSR97118.1"/>
    </source>
</evidence>
<organism evidence="10 11">
    <name type="scientific">Coniella lustricola</name>
    <dbReference type="NCBI Taxonomy" id="2025994"/>
    <lineage>
        <taxon>Eukaryota</taxon>
        <taxon>Fungi</taxon>
        <taxon>Dikarya</taxon>
        <taxon>Ascomycota</taxon>
        <taxon>Pezizomycotina</taxon>
        <taxon>Sordariomycetes</taxon>
        <taxon>Sordariomycetidae</taxon>
        <taxon>Diaporthales</taxon>
        <taxon>Schizoparmaceae</taxon>
        <taxon>Coniella</taxon>
    </lineage>
</organism>
<proteinExistence type="inferred from homology"/>
<feature type="transmembrane region" description="Helical" evidence="8">
    <location>
        <begin position="54"/>
        <end position="73"/>
    </location>
</feature>
<dbReference type="OrthoDB" id="6418713at2759"/>
<dbReference type="GO" id="GO:0005789">
    <property type="term" value="C:endoplasmic reticulum membrane"/>
    <property type="evidence" value="ECO:0007669"/>
    <property type="project" value="UniProtKB-SubCell"/>
</dbReference>
<dbReference type="InParanoid" id="A0A2T3AFZ4"/>
<feature type="transmembrane region" description="Helical" evidence="8">
    <location>
        <begin position="176"/>
        <end position="196"/>
    </location>
</feature>
<evidence type="ECO:0000256" key="2">
    <source>
        <dbReference type="ARBA" id="ARBA00004477"/>
    </source>
</evidence>
<feature type="transmembrane region" description="Helical" evidence="8">
    <location>
        <begin position="217"/>
        <end position="236"/>
    </location>
</feature>
<keyword evidence="11" id="KW-1185">Reference proteome</keyword>
<feature type="transmembrane region" description="Helical" evidence="8">
    <location>
        <begin position="149"/>
        <end position="170"/>
    </location>
</feature>
<feature type="domain" description="Sugar phosphate transporter" evidence="9">
    <location>
        <begin position="25"/>
        <end position="324"/>
    </location>
</feature>
<evidence type="ECO:0000256" key="5">
    <source>
        <dbReference type="ARBA" id="ARBA00022692"/>
    </source>
</evidence>
<comment type="subunit">
    <text evidence="4">Homooligomer.</text>
</comment>
<dbReference type="AlphaFoldDB" id="A0A2T3AFZ4"/>
<dbReference type="FunCoup" id="A0A2T3AFZ4">
    <property type="interactions" value="674"/>
</dbReference>
<gene>
    <name evidence="10" type="ORF">BD289DRAFT_362895</name>
</gene>
<feature type="transmembrane region" description="Helical" evidence="8">
    <location>
        <begin position="21"/>
        <end position="42"/>
    </location>
</feature>
<reference evidence="10 11" key="1">
    <citation type="journal article" date="2018" name="Mycol. Prog.">
        <title>Coniella lustricola, a new species from submerged detritus.</title>
        <authorList>
            <person name="Raudabaugh D.B."/>
            <person name="Iturriaga T."/>
            <person name="Carver A."/>
            <person name="Mondo S."/>
            <person name="Pangilinan J."/>
            <person name="Lipzen A."/>
            <person name="He G."/>
            <person name="Amirebrahimi M."/>
            <person name="Grigoriev I.V."/>
            <person name="Miller A.N."/>
        </authorList>
    </citation>
    <scope>NUCLEOTIDE SEQUENCE [LARGE SCALE GENOMIC DNA]</scope>
    <source>
        <strain evidence="10 11">B22-T-1</strain>
    </source>
</reference>
<dbReference type="EMBL" id="KZ678394">
    <property type="protein sequence ID" value="PSR97118.1"/>
    <property type="molecule type" value="Genomic_DNA"/>
</dbReference>
<dbReference type="InterPro" id="IPR050186">
    <property type="entry name" value="TPT_transporter"/>
</dbReference>
<feature type="transmembrane region" description="Helical" evidence="8">
    <location>
        <begin position="310"/>
        <end position="331"/>
    </location>
</feature>